<feature type="region of interest" description="Disordered" evidence="1">
    <location>
        <begin position="331"/>
        <end position="373"/>
    </location>
</feature>
<evidence type="ECO:0000313" key="2">
    <source>
        <dbReference type="EMBL" id="KIJ13666.1"/>
    </source>
</evidence>
<protein>
    <submittedName>
        <fullName evidence="2">Uncharacterized protein</fullName>
    </submittedName>
</protein>
<proteinExistence type="predicted"/>
<dbReference type="EMBL" id="KN819349">
    <property type="protein sequence ID" value="KIJ13666.1"/>
    <property type="molecule type" value="Genomic_DNA"/>
</dbReference>
<name>A0A0C9U309_PAXIN</name>
<dbReference type="AlphaFoldDB" id="A0A0C9U309"/>
<evidence type="ECO:0000256" key="1">
    <source>
        <dbReference type="SAM" id="MobiDB-lite"/>
    </source>
</evidence>
<accession>A0A0C9U309</accession>
<reference evidence="2 3" key="1">
    <citation type="submission" date="2014-06" db="EMBL/GenBank/DDBJ databases">
        <authorList>
            <consortium name="DOE Joint Genome Institute"/>
            <person name="Kuo A."/>
            <person name="Kohler A."/>
            <person name="Nagy L.G."/>
            <person name="Floudas D."/>
            <person name="Copeland A."/>
            <person name="Barry K.W."/>
            <person name="Cichocki N."/>
            <person name="Veneault-Fourrey C."/>
            <person name="LaButti K."/>
            <person name="Lindquist E.A."/>
            <person name="Lipzen A."/>
            <person name="Lundell T."/>
            <person name="Morin E."/>
            <person name="Murat C."/>
            <person name="Sun H."/>
            <person name="Tunlid A."/>
            <person name="Henrissat B."/>
            <person name="Grigoriev I.V."/>
            <person name="Hibbett D.S."/>
            <person name="Martin F."/>
            <person name="Nordberg H.P."/>
            <person name="Cantor M.N."/>
            <person name="Hua S.X."/>
        </authorList>
    </citation>
    <scope>NUCLEOTIDE SEQUENCE [LARGE SCALE GENOMIC DNA]</scope>
    <source>
        <strain evidence="2 3">ATCC 200175</strain>
    </source>
</reference>
<feature type="compositionally biased region" description="Basic and acidic residues" evidence="1">
    <location>
        <begin position="364"/>
        <end position="373"/>
    </location>
</feature>
<dbReference type="HOGENOM" id="CLU_035160_1_0_1"/>
<evidence type="ECO:0000313" key="3">
    <source>
        <dbReference type="Proteomes" id="UP000053647"/>
    </source>
</evidence>
<gene>
    <name evidence="2" type="ORF">PAXINDRAFT_13419</name>
</gene>
<reference evidence="3" key="2">
    <citation type="submission" date="2015-01" db="EMBL/GenBank/DDBJ databases">
        <title>Evolutionary Origins and Diversification of the Mycorrhizal Mutualists.</title>
        <authorList>
            <consortium name="DOE Joint Genome Institute"/>
            <consortium name="Mycorrhizal Genomics Consortium"/>
            <person name="Kohler A."/>
            <person name="Kuo A."/>
            <person name="Nagy L.G."/>
            <person name="Floudas D."/>
            <person name="Copeland A."/>
            <person name="Barry K.W."/>
            <person name="Cichocki N."/>
            <person name="Veneault-Fourrey C."/>
            <person name="LaButti K."/>
            <person name="Lindquist E.A."/>
            <person name="Lipzen A."/>
            <person name="Lundell T."/>
            <person name="Morin E."/>
            <person name="Murat C."/>
            <person name="Riley R."/>
            <person name="Ohm R."/>
            <person name="Sun H."/>
            <person name="Tunlid A."/>
            <person name="Henrissat B."/>
            <person name="Grigoriev I.V."/>
            <person name="Hibbett D.S."/>
            <person name="Martin F."/>
        </authorList>
    </citation>
    <scope>NUCLEOTIDE SEQUENCE [LARGE SCALE GENOMIC DNA]</scope>
    <source>
        <strain evidence="3">ATCC 200175</strain>
    </source>
</reference>
<sequence>MVGRKHTAVEKASRELFRKNNTAKRELLKNALKIFQEENKTRLKALAHDHGVTDKYLKDLLGYQVDYHSMCMPTLQNTLLHVKVKKVNQNLTTGERHAPSKHCEMVASNSQMQSLSPEDEAKYIQQLLEHRDNQTHGVQANNKVASQNVLLIAKSITKTLDGLRDHTGIYASLFITCRHINDLTQMMWHGTDNLSVFWEDIFHYSAADVARQYEQWVCAQGQNLEEHDNLVSMRKQATSYILNGLTIIETFGMKLISWPKSVSIQDQSNIGTVGEMCQLHNALQSGQCHWKKLLKTECKAFTAELIMWHSVGDPVQKPHKKCADAGVSRKCKPVEGTAGSKAHEALHKRPKCNPPRSAPIIDMSDSKGEGDEE</sequence>
<dbReference type="OrthoDB" id="3223825at2759"/>
<dbReference type="Proteomes" id="UP000053647">
    <property type="component" value="Unassembled WGS sequence"/>
</dbReference>
<organism evidence="2 3">
    <name type="scientific">Paxillus involutus ATCC 200175</name>
    <dbReference type="NCBI Taxonomy" id="664439"/>
    <lineage>
        <taxon>Eukaryota</taxon>
        <taxon>Fungi</taxon>
        <taxon>Dikarya</taxon>
        <taxon>Basidiomycota</taxon>
        <taxon>Agaricomycotina</taxon>
        <taxon>Agaricomycetes</taxon>
        <taxon>Agaricomycetidae</taxon>
        <taxon>Boletales</taxon>
        <taxon>Paxilineae</taxon>
        <taxon>Paxillaceae</taxon>
        <taxon>Paxillus</taxon>
    </lineage>
</organism>
<keyword evidence="3" id="KW-1185">Reference proteome</keyword>